<feature type="compositionally biased region" description="Acidic residues" evidence="1">
    <location>
        <begin position="18"/>
        <end position="35"/>
    </location>
</feature>
<protein>
    <submittedName>
        <fullName evidence="2">HCNGP-like protein</fullName>
    </submittedName>
</protein>
<feature type="region of interest" description="Disordered" evidence="1">
    <location>
        <begin position="353"/>
        <end position="442"/>
    </location>
</feature>
<accession>A0A103Y1I0</accession>
<reference evidence="2 3" key="1">
    <citation type="journal article" date="2016" name="Sci. Rep.">
        <title>The genome sequence of the outbreeding globe artichoke constructed de novo incorporating a phase-aware low-pass sequencing strategy of F1 progeny.</title>
        <authorList>
            <person name="Scaglione D."/>
            <person name="Reyes-Chin-Wo S."/>
            <person name="Acquadro A."/>
            <person name="Froenicke L."/>
            <person name="Portis E."/>
            <person name="Beitel C."/>
            <person name="Tirone M."/>
            <person name="Mauro R."/>
            <person name="Lo Monaco A."/>
            <person name="Mauromicale G."/>
            <person name="Faccioli P."/>
            <person name="Cattivelli L."/>
            <person name="Rieseberg L."/>
            <person name="Michelmore R."/>
            <person name="Lanteri S."/>
        </authorList>
    </citation>
    <scope>NUCLEOTIDE SEQUENCE [LARGE SCALE GENOMIC DNA]</scope>
    <source>
        <strain evidence="2">2C</strain>
    </source>
</reference>
<name>A0A103Y1I0_CYNCS</name>
<dbReference type="PANTHER" id="PTHR13464:SF0">
    <property type="entry name" value="SAP30-BINDING PROTEIN"/>
    <property type="match status" value="1"/>
</dbReference>
<dbReference type="GO" id="GO:0005634">
    <property type="term" value="C:nucleus"/>
    <property type="evidence" value="ECO:0007669"/>
    <property type="project" value="TreeGrafter"/>
</dbReference>
<keyword evidence="3" id="KW-1185">Reference proteome</keyword>
<dbReference type="OrthoDB" id="1714508at2759"/>
<evidence type="ECO:0000313" key="3">
    <source>
        <dbReference type="Proteomes" id="UP000243975"/>
    </source>
</evidence>
<evidence type="ECO:0000313" key="2">
    <source>
        <dbReference type="EMBL" id="KVI00785.1"/>
    </source>
</evidence>
<dbReference type="InterPro" id="IPR012479">
    <property type="entry name" value="SAP30BP"/>
</dbReference>
<gene>
    <name evidence="2" type="ORF">Ccrd_020963</name>
</gene>
<dbReference type="Gramene" id="KVI00785">
    <property type="protein sequence ID" value="KVI00785"/>
    <property type="gene ID" value="Ccrd_020963"/>
</dbReference>
<sequence length="442" mass="48381">MASKKKESEGIALLSMYGDEDDDMEEDIDTDDNNSDNDAVPQENKEQSEVGATETVNMEEDDAEALNNSNNISYNYGSNVDPVVILDSANDNTTPVSIDNSTPPPPLAQQVIGVEPSRGMKGTLTIVDYGHDEAALSPEAEEGEIVATGRVTFGAELQTVNGTPPGTVQLLTPSTQSTPPQSSELVEQSQSDAMNYKGNESESAVPEEAVNMTEDGQKEMDPLDKFLPPPPTTKCSDELQERVQEKIVKFMRLKMKTGRSFNSEVRNRKEYRNPDFLLHAVTYQDIDQIGSCFSKDVFDPHGYDKSDYYDEIEADLKRELERKEQDKKKNQKIDFLSGGTQSAAAIPMPKIVAIPAGGGSSSVSAAVDTGTREGRPNKKSKWDKVDGDRRHPLTTSGQDSGSHAAALLSAANAGTGYTAFAQQRRREAEERRSSDRKLDRRS</sequence>
<feature type="compositionally biased region" description="Basic and acidic residues" evidence="1">
    <location>
        <begin position="424"/>
        <end position="442"/>
    </location>
</feature>
<comment type="caution">
    <text evidence="2">The sequence shown here is derived from an EMBL/GenBank/DDBJ whole genome shotgun (WGS) entry which is preliminary data.</text>
</comment>
<proteinExistence type="predicted"/>
<dbReference type="Proteomes" id="UP000243975">
    <property type="component" value="Unassembled WGS sequence"/>
</dbReference>
<feature type="region of interest" description="Disordered" evidence="1">
    <location>
        <begin position="1"/>
        <end position="70"/>
    </location>
</feature>
<dbReference type="Pfam" id="PF07818">
    <property type="entry name" value="HCNGP"/>
    <property type="match status" value="1"/>
</dbReference>
<dbReference type="EMBL" id="LEKV01003256">
    <property type="protein sequence ID" value="KVI00785.1"/>
    <property type="molecule type" value="Genomic_DNA"/>
</dbReference>
<dbReference type="PANTHER" id="PTHR13464">
    <property type="entry name" value="TRANSCRIPTIONAL REGULATOR PROTEIN HCNGP"/>
    <property type="match status" value="1"/>
</dbReference>
<dbReference type="STRING" id="59895.A0A103Y1I0"/>
<feature type="compositionally biased region" description="Low complexity" evidence="1">
    <location>
        <begin position="404"/>
        <end position="413"/>
    </location>
</feature>
<dbReference type="OMA" id="DPHGYDS"/>
<organism evidence="2 3">
    <name type="scientific">Cynara cardunculus var. scolymus</name>
    <name type="common">Globe artichoke</name>
    <name type="synonym">Cynara scolymus</name>
    <dbReference type="NCBI Taxonomy" id="59895"/>
    <lineage>
        <taxon>Eukaryota</taxon>
        <taxon>Viridiplantae</taxon>
        <taxon>Streptophyta</taxon>
        <taxon>Embryophyta</taxon>
        <taxon>Tracheophyta</taxon>
        <taxon>Spermatophyta</taxon>
        <taxon>Magnoliopsida</taxon>
        <taxon>eudicotyledons</taxon>
        <taxon>Gunneridae</taxon>
        <taxon>Pentapetalae</taxon>
        <taxon>asterids</taxon>
        <taxon>campanulids</taxon>
        <taxon>Asterales</taxon>
        <taxon>Asteraceae</taxon>
        <taxon>Carduoideae</taxon>
        <taxon>Cardueae</taxon>
        <taxon>Carduinae</taxon>
        <taxon>Cynara</taxon>
    </lineage>
</organism>
<feature type="compositionally biased region" description="Basic and acidic residues" evidence="1">
    <location>
        <begin position="370"/>
        <end position="391"/>
    </location>
</feature>
<dbReference type="AlphaFoldDB" id="A0A103Y1I0"/>
<dbReference type="GO" id="GO:0006355">
    <property type="term" value="P:regulation of DNA-templated transcription"/>
    <property type="evidence" value="ECO:0007669"/>
    <property type="project" value="InterPro"/>
</dbReference>
<evidence type="ECO:0000256" key="1">
    <source>
        <dbReference type="SAM" id="MobiDB-lite"/>
    </source>
</evidence>